<dbReference type="OrthoDB" id="9778515at2"/>
<keyword evidence="6" id="KW-1185">Reference proteome</keyword>
<keyword evidence="3" id="KW-0378">Hydrolase</keyword>
<dbReference type="Pfam" id="PF03575">
    <property type="entry name" value="Peptidase_S51"/>
    <property type="match status" value="1"/>
</dbReference>
<dbReference type="PATRIC" id="fig|1544413.3.peg.1349"/>
<protein>
    <recommendedName>
        <fullName evidence="7">Peptidase family S51</fullName>
    </recommendedName>
</protein>
<evidence type="ECO:0000256" key="2">
    <source>
        <dbReference type="ARBA" id="ARBA00022670"/>
    </source>
</evidence>
<evidence type="ECO:0000313" key="5">
    <source>
        <dbReference type="EMBL" id="KQB86422.1"/>
    </source>
</evidence>
<reference evidence="5 6" key="1">
    <citation type="submission" date="2015-10" db="EMBL/GenBank/DDBJ databases">
        <title>Corynebacteirum lowii and Corynebacterium oculi species nova, derived from human clinical disease and and emended description of Corynebacterium mastiditis.</title>
        <authorList>
            <person name="Bernard K."/>
            <person name="Pacheco A.L."/>
            <person name="Mcdougall C."/>
            <person name="Burtx T."/>
            <person name="Weibe D."/>
            <person name="Tyler S."/>
            <person name="Olson A.B."/>
            <person name="Cnockaert M."/>
            <person name="Eguchi H."/>
            <person name="Kuwahara T."/>
            <person name="Nakayama-Imaohji H."/>
            <person name="Boudewijins M."/>
            <person name="Van Hoecke F."/>
            <person name="Bernier A.-M."/>
            <person name="Vandamme P."/>
        </authorList>
    </citation>
    <scope>NUCLEOTIDE SEQUENCE [LARGE SCALE GENOMIC DNA]</scope>
    <source>
        <strain evidence="5 6">NML 130206</strain>
    </source>
</reference>
<name>A0A0Q0UJM2_9CORY</name>
<gene>
    <name evidence="5" type="ORF">Clow_01342</name>
</gene>
<evidence type="ECO:0000256" key="3">
    <source>
        <dbReference type="ARBA" id="ARBA00022801"/>
    </source>
</evidence>
<dbReference type="EMBL" id="LKEV01000003">
    <property type="protein sequence ID" value="KQB86422.1"/>
    <property type="molecule type" value="Genomic_DNA"/>
</dbReference>
<keyword evidence="4" id="KW-0720">Serine protease</keyword>
<evidence type="ECO:0000256" key="1">
    <source>
        <dbReference type="ARBA" id="ARBA00006534"/>
    </source>
</evidence>
<evidence type="ECO:0000256" key="4">
    <source>
        <dbReference type="ARBA" id="ARBA00022825"/>
    </source>
</evidence>
<keyword evidence="2" id="KW-0645">Protease</keyword>
<sequence>MSYNQDIVLLGGGFSDSSDDGMDEYLISGSGVKNPNVCFIPTASGDSPTYIRRFYESMEGFRCRPHYVELFVL</sequence>
<dbReference type="InterPro" id="IPR005320">
    <property type="entry name" value="Peptidase_S51"/>
</dbReference>
<proteinExistence type="inferred from homology"/>
<dbReference type="GO" id="GO:0006508">
    <property type="term" value="P:proteolysis"/>
    <property type="evidence" value="ECO:0007669"/>
    <property type="project" value="UniProtKB-KW"/>
</dbReference>
<comment type="similarity">
    <text evidence="1">Belongs to the peptidase S51 family.</text>
</comment>
<evidence type="ECO:0008006" key="7">
    <source>
        <dbReference type="Google" id="ProtNLM"/>
    </source>
</evidence>
<organism evidence="5 6">
    <name type="scientific">Corynebacterium lowii</name>
    <dbReference type="NCBI Taxonomy" id="1544413"/>
    <lineage>
        <taxon>Bacteria</taxon>
        <taxon>Bacillati</taxon>
        <taxon>Actinomycetota</taxon>
        <taxon>Actinomycetes</taxon>
        <taxon>Mycobacteriales</taxon>
        <taxon>Corynebacteriaceae</taxon>
        <taxon>Corynebacterium</taxon>
    </lineage>
</organism>
<dbReference type="GO" id="GO:0008236">
    <property type="term" value="F:serine-type peptidase activity"/>
    <property type="evidence" value="ECO:0007669"/>
    <property type="project" value="UniProtKB-KW"/>
</dbReference>
<accession>A0A0Q0UJM2</accession>
<evidence type="ECO:0000313" key="6">
    <source>
        <dbReference type="Proteomes" id="UP000050488"/>
    </source>
</evidence>
<dbReference type="Proteomes" id="UP000050488">
    <property type="component" value="Unassembled WGS sequence"/>
</dbReference>
<comment type="caution">
    <text evidence="5">The sequence shown here is derived from an EMBL/GenBank/DDBJ whole genome shotgun (WGS) entry which is preliminary data.</text>
</comment>
<dbReference type="Gene3D" id="3.40.50.880">
    <property type="match status" value="1"/>
</dbReference>
<dbReference type="AlphaFoldDB" id="A0A0Q0UJM2"/>
<dbReference type="InterPro" id="IPR029062">
    <property type="entry name" value="Class_I_gatase-like"/>
</dbReference>